<proteinExistence type="predicted"/>
<dbReference type="RefSeq" id="WP_111599520.1">
    <property type="nucleotide sequence ID" value="NZ_QLLL01000008.1"/>
</dbReference>
<dbReference type="OrthoDB" id="770734at2"/>
<accession>A0A327QB21</accession>
<feature type="chain" id="PRO_5016352478" evidence="1">
    <location>
        <begin position="28"/>
        <end position="130"/>
    </location>
</feature>
<protein>
    <submittedName>
        <fullName evidence="2">Uncharacterized protein</fullName>
    </submittedName>
</protein>
<sequence length="130" mass="13717">MKKHIVMLAMAAIVCSMMNLTTNSTQAKAIAAKGYFINMTGPSSVSLSSFALVTYSSNVTTWPDDAQWVIMKDGVAVYRTPANPPSGGVATHDFFSSDFGTATGYATVFLVGTYDGYGLIVGSKSVNIIP</sequence>
<name>A0A327QB21_9BACT</name>
<keyword evidence="1" id="KW-0732">Signal</keyword>
<keyword evidence="3" id="KW-1185">Reference proteome</keyword>
<reference evidence="2 3" key="1">
    <citation type="submission" date="2018-06" db="EMBL/GenBank/DDBJ databases">
        <title>Genomic Encyclopedia of Archaeal and Bacterial Type Strains, Phase II (KMG-II): from individual species to whole genera.</title>
        <authorList>
            <person name="Goeker M."/>
        </authorList>
    </citation>
    <scope>NUCLEOTIDE SEQUENCE [LARGE SCALE GENOMIC DNA]</scope>
    <source>
        <strain evidence="2 3">DSM 23857</strain>
    </source>
</reference>
<organism evidence="2 3">
    <name type="scientific">Chitinophaga skermanii</name>
    <dbReference type="NCBI Taxonomy" id="331697"/>
    <lineage>
        <taxon>Bacteria</taxon>
        <taxon>Pseudomonadati</taxon>
        <taxon>Bacteroidota</taxon>
        <taxon>Chitinophagia</taxon>
        <taxon>Chitinophagales</taxon>
        <taxon>Chitinophagaceae</taxon>
        <taxon>Chitinophaga</taxon>
    </lineage>
</organism>
<dbReference type="EMBL" id="QLLL01000008">
    <property type="protein sequence ID" value="RAJ00403.1"/>
    <property type="molecule type" value="Genomic_DNA"/>
</dbReference>
<comment type="caution">
    <text evidence="2">The sequence shown here is derived from an EMBL/GenBank/DDBJ whole genome shotgun (WGS) entry which is preliminary data.</text>
</comment>
<feature type="signal peptide" evidence="1">
    <location>
        <begin position="1"/>
        <end position="27"/>
    </location>
</feature>
<evidence type="ECO:0000256" key="1">
    <source>
        <dbReference type="SAM" id="SignalP"/>
    </source>
</evidence>
<evidence type="ECO:0000313" key="3">
    <source>
        <dbReference type="Proteomes" id="UP000249547"/>
    </source>
</evidence>
<dbReference type="AlphaFoldDB" id="A0A327QB21"/>
<dbReference type="Proteomes" id="UP000249547">
    <property type="component" value="Unassembled WGS sequence"/>
</dbReference>
<evidence type="ECO:0000313" key="2">
    <source>
        <dbReference type="EMBL" id="RAJ00403.1"/>
    </source>
</evidence>
<gene>
    <name evidence="2" type="ORF">LX64_04108</name>
</gene>